<name>A0A2Z6GB42_9PROT</name>
<dbReference type="SMART" id="SM00771">
    <property type="entry name" value="ZipA_C"/>
    <property type="match status" value="1"/>
</dbReference>
<dbReference type="GO" id="GO:0005886">
    <property type="term" value="C:plasma membrane"/>
    <property type="evidence" value="ECO:0007669"/>
    <property type="project" value="UniProtKB-SubCell"/>
</dbReference>
<dbReference type="GO" id="GO:0032153">
    <property type="term" value="C:cell division site"/>
    <property type="evidence" value="ECO:0007669"/>
    <property type="project" value="TreeGrafter"/>
</dbReference>
<comment type="similarity">
    <text evidence="8">Belongs to the ZipA family.</text>
</comment>
<organism evidence="13 14">
    <name type="scientific">Ferriphaselus amnicola</name>
    <dbReference type="NCBI Taxonomy" id="1188319"/>
    <lineage>
        <taxon>Bacteria</taxon>
        <taxon>Pseudomonadati</taxon>
        <taxon>Pseudomonadota</taxon>
        <taxon>Betaproteobacteria</taxon>
        <taxon>Nitrosomonadales</taxon>
        <taxon>Gallionellaceae</taxon>
        <taxon>Ferriphaselus</taxon>
    </lineage>
</organism>
<keyword evidence="4 9" id="KW-0812">Transmembrane</keyword>
<keyword evidence="14" id="KW-1185">Reference proteome</keyword>
<dbReference type="EMBL" id="AP018738">
    <property type="protein sequence ID" value="BBE50667.1"/>
    <property type="molecule type" value="Genomic_DNA"/>
</dbReference>
<dbReference type="PANTHER" id="PTHR38685:SF1">
    <property type="entry name" value="CELL DIVISION PROTEIN ZIPA"/>
    <property type="match status" value="1"/>
</dbReference>
<dbReference type="InterPro" id="IPR007449">
    <property type="entry name" value="ZipA_FtsZ-bd_C"/>
</dbReference>
<evidence type="ECO:0000256" key="10">
    <source>
        <dbReference type="SAM" id="MobiDB-lite"/>
    </source>
</evidence>
<dbReference type="Pfam" id="PF04354">
    <property type="entry name" value="ZipA_C"/>
    <property type="match status" value="1"/>
</dbReference>
<evidence type="ECO:0000256" key="5">
    <source>
        <dbReference type="ARBA" id="ARBA00022989"/>
    </source>
</evidence>
<keyword evidence="3 8" id="KW-0132">Cell division</keyword>
<evidence type="ECO:0000256" key="7">
    <source>
        <dbReference type="ARBA" id="ARBA00023306"/>
    </source>
</evidence>
<evidence type="ECO:0000256" key="3">
    <source>
        <dbReference type="ARBA" id="ARBA00022618"/>
    </source>
</evidence>
<proteinExistence type="inferred from homology"/>
<dbReference type="GO" id="GO:0000917">
    <property type="term" value="P:division septum assembly"/>
    <property type="evidence" value="ECO:0007669"/>
    <property type="project" value="TreeGrafter"/>
</dbReference>
<accession>A0A2Z6GB42</accession>
<dbReference type="KEGG" id="fam:OYT1_ch1107"/>
<evidence type="ECO:0000313" key="14">
    <source>
        <dbReference type="Proteomes" id="UP000033070"/>
    </source>
</evidence>
<feature type="region of interest" description="Disordered" evidence="10">
    <location>
        <begin position="44"/>
        <end position="67"/>
    </location>
</feature>
<feature type="transmembrane region" description="Helical" evidence="11">
    <location>
        <begin position="6"/>
        <end position="25"/>
    </location>
</feature>
<dbReference type="Gene3D" id="3.30.1400.10">
    <property type="entry name" value="ZipA, C-terminal FtsZ-binding domain"/>
    <property type="match status" value="1"/>
</dbReference>
<evidence type="ECO:0000256" key="9">
    <source>
        <dbReference type="RuleBase" id="RU003613"/>
    </source>
</evidence>
<dbReference type="PANTHER" id="PTHR38685">
    <property type="entry name" value="CELL DIVISION PROTEIN ZIPA"/>
    <property type="match status" value="1"/>
</dbReference>
<evidence type="ECO:0000256" key="4">
    <source>
        <dbReference type="ARBA" id="ARBA00022692"/>
    </source>
</evidence>
<evidence type="ECO:0000259" key="12">
    <source>
        <dbReference type="SMART" id="SM00771"/>
    </source>
</evidence>
<evidence type="ECO:0000256" key="6">
    <source>
        <dbReference type="ARBA" id="ARBA00023136"/>
    </source>
</evidence>
<keyword evidence="7 8" id="KW-0131">Cell cycle</keyword>
<keyword evidence="2 9" id="KW-0997">Cell inner membrane</keyword>
<dbReference type="Proteomes" id="UP000033070">
    <property type="component" value="Chromosome"/>
</dbReference>
<dbReference type="AlphaFoldDB" id="A0A2Z6GB42"/>
<gene>
    <name evidence="13" type="ORF">OYT1_ch1107</name>
</gene>
<keyword evidence="6 9" id="KW-0472">Membrane</keyword>
<protein>
    <recommendedName>
        <fullName evidence="8">Cell division protein ZipA</fullName>
    </recommendedName>
</protein>
<dbReference type="STRING" id="1188319.OYT1_02556"/>
<sequence length="363" mass="40032">MSELQISLLGIGIFVVLAVWTYGWWQQRQYRRRFGEVFEKKRDDVLQPNAPQEQDRSGESQSETTPEVAVEEVVQALADEPVRNSAANEGCALVDASSDYVTLIYPGTPIGVSALAPLWQQRFDFGKPVNVCGLNSSSGQWERVIPESPLLYDSLKLSLQLVDRTGSISETRIAAFRELIQKIAADMSAEAECPDVAEAAKRAIALDAVCAEVDQIIGLNLVPRSDRQLLGAEIVYVASQNGFTLQADGAFQFLDGRGLTQFSLSNLDNVPFQHHLLNQMSFSGLTLLLEVPRVENPVERFDEMLEMAKVIAASLRANVVDDRRKQLGDEGIAIIREQVVAIEQTMLGQQIIPGSSQALRLFA</sequence>
<dbReference type="OrthoDB" id="8521018at2"/>
<dbReference type="SUPFAM" id="SSF64383">
    <property type="entry name" value="Cell-division protein ZipA, C-terminal domain"/>
    <property type="match status" value="1"/>
</dbReference>
<dbReference type="InterPro" id="IPR036765">
    <property type="entry name" value="ZipA_FtsZ-bd_C_sf"/>
</dbReference>
<dbReference type="InterPro" id="IPR011919">
    <property type="entry name" value="Cell_div_ZipA"/>
</dbReference>
<evidence type="ECO:0000256" key="1">
    <source>
        <dbReference type="ARBA" id="ARBA00022475"/>
    </source>
</evidence>
<evidence type="ECO:0000256" key="2">
    <source>
        <dbReference type="ARBA" id="ARBA00022519"/>
    </source>
</evidence>
<comment type="subcellular location">
    <subcellularLocation>
        <location evidence="9">Cell inner membrane</location>
        <topology evidence="9">Single-pass type I membrane protein</topology>
    </subcellularLocation>
</comment>
<evidence type="ECO:0000256" key="11">
    <source>
        <dbReference type="SAM" id="Phobius"/>
    </source>
</evidence>
<comment type="function">
    <text evidence="8">Essential cell division protein that stabilizes the FtsZ protofilaments by cross-linking them and that serves as a cytoplasmic membrane anchor for the Z ring. Also required for the recruitment to the septal ring of downstream cell division proteins.</text>
</comment>
<evidence type="ECO:0000313" key="13">
    <source>
        <dbReference type="EMBL" id="BBE50667.1"/>
    </source>
</evidence>
<feature type="domain" description="ZipA C-terminal FtsZ-binding" evidence="12">
    <location>
        <begin position="213"/>
        <end position="339"/>
    </location>
</feature>
<keyword evidence="5 11" id="KW-1133">Transmembrane helix</keyword>
<evidence type="ECO:0000256" key="8">
    <source>
        <dbReference type="RuleBase" id="RU003612"/>
    </source>
</evidence>
<reference evidence="13 14" key="1">
    <citation type="submission" date="2018-06" db="EMBL/GenBank/DDBJ databases">
        <title>OYT1 Genome Sequencing.</title>
        <authorList>
            <person name="Kato S."/>
            <person name="Itoh T."/>
            <person name="Ohkuma M."/>
        </authorList>
    </citation>
    <scope>NUCLEOTIDE SEQUENCE [LARGE SCALE GENOMIC DNA]</scope>
    <source>
        <strain evidence="13 14">OYT1</strain>
    </source>
</reference>
<dbReference type="RefSeq" id="WP_062627656.1">
    <property type="nucleotide sequence ID" value="NZ_AP018738.1"/>
</dbReference>
<keyword evidence="1 9" id="KW-1003">Cell membrane</keyword>